<evidence type="ECO:0000313" key="2">
    <source>
        <dbReference type="EMBL" id="RBQ16856.1"/>
    </source>
</evidence>
<dbReference type="SUPFAM" id="SSF47413">
    <property type="entry name" value="lambda repressor-like DNA-binding domains"/>
    <property type="match status" value="1"/>
</dbReference>
<sequence>MCEESMALGPMWQMLGTAMRFYRSKDGLSQREVSERVRTDHSAIVRWEKGQARPAAELVREYDKVVGAGGLIIELHAEAVALEKQQKGKLTSNSTSGDGDDEMERRATMRLLAALSAGAALPSSALEIIRPQVPEGFDHADDLAELESLAYEHACTIGSLPPREFIADLLPGLADVRHALTHRTDLDMADLHRVSSQLSALMAMALLETGDFTASRRWWRSARDSADASGDLNLRVWVRGRHALVESSKLGTPAMARIAAEAERLANGTASAGLMEVRVAQYSLRAREGDAAGRGPGLLAALDDLASRLSDEVTGEDKAIWGWSDRRHTKSCTGLRVLMGDLEVYDLLTGQVEEESDPRTHAMLKVSRGLCLVRAGDAGQGVAEAAAAYGALPDEHRTTAVKGWTRQVVTVLPAQAASLPAARELRALTTS</sequence>
<dbReference type="GO" id="GO:0003677">
    <property type="term" value="F:DNA binding"/>
    <property type="evidence" value="ECO:0007669"/>
    <property type="project" value="InterPro"/>
</dbReference>
<dbReference type="Pfam" id="PF13560">
    <property type="entry name" value="HTH_31"/>
    <property type="match status" value="1"/>
</dbReference>
<dbReference type="InterPro" id="IPR001387">
    <property type="entry name" value="Cro/C1-type_HTH"/>
</dbReference>
<evidence type="ECO:0000259" key="1">
    <source>
        <dbReference type="PROSITE" id="PS50943"/>
    </source>
</evidence>
<keyword evidence="3" id="KW-1185">Reference proteome</keyword>
<gene>
    <name evidence="2" type="ORF">DP939_27705</name>
</gene>
<dbReference type="PROSITE" id="PS50943">
    <property type="entry name" value="HTH_CROC1"/>
    <property type="match status" value="1"/>
</dbReference>
<dbReference type="CDD" id="cd00093">
    <property type="entry name" value="HTH_XRE"/>
    <property type="match status" value="1"/>
</dbReference>
<name>A0A366LSE5_9ACTN</name>
<protein>
    <recommendedName>
        <fullName evidence="1">HTH cro/C1-type domain-containing protein</fullName>
    </recommendedName>
</protein>
<reference evidence="2 3" key="1">
    <citation type="submission" date="2018-06" db="EMBL/GenBank/DDBJ databases">
        <title>Sphaerisporangium craniellae sp. nov., isolated from a marine sponge in the South China Sea.</title>
        <authorList>
            <person name="Li L."/>
        </authorList>
    </citation>
    <scope>NUCLEOTIDE SEQUENCE [LARGE SCALE GENOMIC DNA]</scope>
    <source>
        <strain evidence="2 3">LHW63015</strain>
    </source>
</reference>
<dbReference type="Gene3D" id="1.10.260.40">
    <property type="entry name" value="lambda repressor-like DNA-binding domains"/>
    <property type="match status" value="1"/>
</dbReference>
<organism evidence="2 3">
    <name type="scientific">Spongiactinospora rosea</name>
    <dbReference type="NCBI Taxonomy" id="2248750"/>
    <lineage>
        <taxon>Bacteria</taxon>
        <taxon>Bacillati</taxon>
        <taxon>Actinomycetota</taxon>
        <taxon>Actinomycetes</taxon>
        <taxon>Streptosporangiales</taxon>
        <taxon>Streptosporangiaceae</taxon>
        <taxon>Spongiactinospora</taxon>
    </lineage>
</organism>
<proteinExistence type="predicted"/>
<dbReference type="EMBL" id="QMEY01000014">
    <property type="protein sequence ID" value="RBQ16856.1"/>
    <property type="molecule type" value="Genomic_DNA"/>
</dbReference>
<evidence type="ECO:0000313" key="3">
    <source>
        <dbReference type="Proteomes" id="UP000253303"/>
    </source>
</evidence>
<dbReference type="SMART" id="SM00530">
    <property type="entry name" value="HTH_XRE"/>
    <property type="match status" value="1"/>
</dbReference>
<dbReference type="AlphaFoldDB" id="A0A366LSE5"/>
<comment type="caution">
    <text evidence="2">The sequence shown here is derived from an EMBL/GenBank/DDBJ whole genome shotgun (WGS) entry which is preliminary data.</text>
</comment>
<feature type="domain" description="HTH cro/C1-type" evidence="1">
    <location>
        <begin position="19"/>
        <end position="58"/>
    </location>
</feature>
<dbReference type="InterPro" id="IPR010982">
    <property type="entry name" value="Lambda_DNA-bd_dom_sf"/>
</dbReference>
<dbReference type="Proteomes" id="UP000253303">
    <property type="component" value="Unassembled WGS sequence"/>
</dbReference>
<accession>A0A366LSE5</accession>